<dbReference type="PANTHER" id="PTHR10937">
    <property type="entry name" value="GLUCOSAMINE--FRUCTOSE-6-PHOSPHATE AMINOTRANSFERASE, ISOMERIZING"/>
    <property type="match status" value="1"/>
</dbReference>
<dbReference type="InterPro" id="IPR046348">
    <property type="entry name" value="SIS_dom_sf"/>
</dbReference>
<dbReference type="AlphaFoldDB" id="A0A849AH01"/>
<gene>
    <name evidence="1" type="ORF">HJ588_10630</name>
</gene>
<dbReference type="Gene3D" id="3.40.50.10490">
    <property type="entry name" value="Glucose-6-phosphate isomerase like protein, domain 1"/>
    <property type="match status" value="2"/>
</dbReference>
<accession>A0A849AH01</accession>
<proteinExistence type="predicted"/>
<keyword evidence="1" id="KW-0413">Isomerase</keyword>
<dbReference type="GO" id="GO:0016853">
    <property type="term" value="F:isomerase activity"/>
    <property type="evidence" value="ECO:0007669"/>
    <property type="project" value="UniProtKB-KW"/>
</dbReference>
<evidence type="ECO:0000313" key="2">
    <source>
        <dbReference type="Proteomes" id="UP000557772"/>
    </source>
</evidence>
<dbReference type="EMBL" id="JABENB010000001">
    <property type="protein sequence ID" value="NNG39725.1"/>
    <property type="molecule type" value="Genomic_DNA"/>
</dbReference>
<dbReference type="InterPro" id="IPR035466">
    <property type="entry name" value="GlmS/AgaS_SIS"/>
</dbReference>
<dbReference type="InterPro" id="IPR035490">
    <property type="entry name" value="GlmS/FrlB_SIS"/>
</dbReference>
<comment type="caution">
    <text evidence="1">The sequence shown here is derived from an EMBL/GenBank/DDBJ whole genome shotgun (WGS) entry which is preliminary data.</text>
</comment>
<evidence type="ECO:0000313" key="1">
    <source>
        <dbReference type="EMBL" id="NNG39725.1"/>
    </source>
</evidence>
<dbReference type="Proteomes" id="UP000557772">
    <property type="component" value="Unassembled WGS sequence"/>
</dbReference>
<keyword evidence="2" id="KW-1185">Reference proteome</keyword>
<dbReference type="RefSeq" id="WP_171154744.1">
    <property type="nucleotide sequence ID" value="NZ_JABENB010000001.1"/>
</dbReference>
<organism evidence="1 2">
    <name type="scientific">Flexivirga aerilata</name>
    <dbReference type="NCBI Taxonomy" id="1656889"/>
    <lineage>
        <taxon>Bacteria</taxon>
        <taxon>Bacillati</taxon>
        <taxon>Actinomycetota</taxon>
        <taxon>Actinomycetes</taxon>
        <taxon>Micrococcales</taxon>
        <taxon>Dermacoccaceae</taxon>
        <taxon>Flexivirga</taxon>
    </lineage>
</organism>
<reference evidence="1 2" key="1">
    <citation type="submission" date="2020-05" db="EMBL/GenBank/DDBJ databases">
        <title>Flexivirga sp. ID2601S isolated from air conditioner.</title>
        <authorList>
            <person name="Kim D.H."/>
        </authorList>
    </citation>
    <scope>NUCLEOTIDE SEQUENCE [LARGE SCALE GENOMIC DNA]</scope>
    <source>
        <strain evidence="1 2">ID2601S</strain>
    </source>
</reference>
<dbReference type="CDD" id="cd05009">
    <property type="entry name" value="SIS_GlmS_GlmD_2"/>
    <property type="match status" value="1"/>
</dbReference>
<dbReference type="GO" id="GO:1901135">
    <property type="term" value="P:carbohydrate derivative metabolic process"/>
    <property type="evidence" value="ECO:0007669"/>
    <property type="project" value="InterPro"/>
</dbReference>
<name>A0A849AH01_9MICO</name>
<dbReference type="CDD" id="cd05008">
    <property type="entry name" value="SIS_GlmS_GlmD_1"/>
    <property type="match status" value="1"/>
</dbReference>
<dbReference type="SUPFAM" id="SSF53697">
    <property type="entry name" value="SIS domain"/>
    <property type="match status" value="1"/>
</dbReference>
<sequence length="294" mass="31161">MSHVAGEIASQPQVWSQAAQLAATAQSRSAMPRPGERVAVVGCGTSWFMAQSAAVLREQAGQGDTDAFAASQFPTDRRYDRVVAITRSGTTTEVLDLLRRLGTDQPSTVVTTEAGHPVVPLAGESVLLGFADEQSVVQTRFATSVLAWWRAALGEDLAPAIRDAEAELAAPLPDDLLKRTQFSFLGDGWTVGLANEAALKLREAAQAWTESYPAMEFRHGPISIVDERSAVWVFGDVPDGLADDVAATGALLVHSGGDPMAHLTTAQRLAVGLAEAAGKNPDTPRHLTRSVVLQ</sequence>
<dbReference type="GO" id="GO:0097367">
    <property type="term" value="F:carbohydrate derivative binding"/>
    <property type="evidence" value="ECO:0007669"/>
    <property type="project" value="InterPro"/>
</dbReference>
<protein>
    <submittedName>
        <fullName evidence="1">Sugar isomerase</fullName>
    </submittedName>
</protein>